<dbReference type="AlphaFoldDB" id="A0A7R9IX73"/>
<organism evidence="1">
    <name type="scientific">Timema californicum</name>
    <name type="common">California timema</name>
    <name type="synonym">Walking stick</name>
    <dbReference type="NCBI Taxonomy" id="61474"/>
    <lineage>
        <taxon>Eukaryota</taxon>
        <taxon>Metazoa</taxon>
        <taxon>Ecdysozoa</taxon>
        <taxon>Arthropoda</taxon>
        <taxon>Hexapoda</taxon>
        <taxon>Insecta</taxon>
        <taxon>Pterygota</taxon>
        <taxon>Neoptera</taxon>
        <taxon>Polyneoptera</taxon>
        <taxon>Phasmatodea</taxon>
        <taxon>Timematodea</taxon>
        <taxon>Timematoidea</taxon>
        <taxon>Timematidae</taxon>
        <taxon>Timema</taxon>
    </lineage>
</organism>
<dbReference type="EMBL" id="OE179339">
    <property type="protein sequence ID" value="CAD7568500.1"/>
    <property type="molecule type" value="Genomic_DNA"/>
</dbReference>
<protein>
    <submittedName>
        <fullName evidence="1">(California timema) hypothetical protein</fullName>
    </submittedName>
</protein>
<name>A0A7R9IX73_TIMCA</name>
<gene>
    <name evidence="1" type="ORF">TCMB3V08_LOCUS1267</name>
</gene>
<reference evidence="1" key="1">
    <citation type="submission" date="2020-11" db="EMBL/GenBank/DDBJ databases">
        <authorList>
            <person name="Tran Van P."/>
        </authorList>
    </citation>
    <scope>NUCLEOTIDE SEQUENCE</scope>
</reference>
<proteinExistence type="predicted"/>
<sequence>MLLPVGILASDLPVTRKPNQTNLIFSPHTHRCGPEFHQTLKTFLNDRVWDFYFYVNKSWPEEPVCLHFPGMTLSGDWKIIEGKPPPVHPTEIRTSISSSSAVERNTTSVLANYAIEVVPT</sequence>
<evidence type="ECO:0000313" key="1">
    <source>
        <dbReference type="EMBL" id="CAD7568500.1"/>
    </source>
</evidence>
<accession>A0A7R9IX73</accession>